<dbReference type="InterPro" id="IPR025526">
    <property type="entry name" value="DsrC-like_dom_sf"/>
</dbReference>
<evidence type="ECO:0000256" key="2">
    <source>
        <dbReference type="ARBA" id="ARBA00005718"/>
    </source>
</evidence>
<accession>A0ABS1CDF7</accession>
<comment type="subcellular location">
    <subcellularLocation>
        <location evidence="1">Cytoplasm</location>
    </subcellularLocation>
</comment>
<dbReference type="InterPro" id="IPR042072">
    <property type="entry name" value="DsrC-like_C"/>
</dbReference>
<dbReference type="PANTHER" id="PTHR37010">
    <property type="entry name" value="SULFURTRANSFERASE TUSE"/>
    <property type="match status" value="1"/>
</dbReference>
<protein>
    <submittedName>
        <fullName evidence="4">Uncharacterized protein</fullName>
    </submittedName>
</protein>
<sequence length="249" mass="26986">MGDELAHHQSCVMGHGSISGIGCVGGPARGPHPSLRKPQQARCQNGCRGFAAVAARGRCDSGPYAPFTGQMHDPLGAYGREATARADQIASRQRLVQRLQRIKSTGSPQAARPHRPHRRTAMPASAPELDHLLDHNGFMAEPEQWDARLAAKLARRLGLGELRVEQWRIIQQLREAWLVKGSLPVQPSLCRELELQRSCLDDLFGGPLEAWKIAGLPDPGEEARVYMEDMEAVDSITGGPSPASGEDAG</sequence>
<dbReference type="Proteomes" id="UP000748752">
    <property type="component" value="Unassembled WGS sequence"/>
</dbReference>
<dbReference type="PANTHER" id="PTHR37010:SF1">
    <property type="entry name" value="SULFURTRANSFERASE TUSE"/>
    <property type="match status" value="1"/>
</dbReference>
<dbReference type="SUPFAM" id="SSF69721">
    <property type="entry name" value="DsrC, the gamma subunit of dissimilatory sulfite reductase"/>
    <property type="match status" value="1"/>
</dbReference>
<organism evidence="4 5">
    <name type="scientific">Thiohalocapsa halophila</name>
    <dbReference type="NCBI Taxonomy" id="69359"/>
    <lineage>
        <taxon>Bacteria</taxon>
        <taxon>Pseudomonadati</taxon>
        <taxon>Pseudomonadota</taxon>
        <taxon>Gammaproteobacteria</taxon>
        <taxon>Chromatiales</taxon>
        <taxon>Chromatiaceae</taxon>
        <taxon>Thiohalocapsa</taxon>
    </lineage>
</organism>
<evidence type="ECO:0000313" key="5">
    <source>
        <dbReference type="Proteomes" id="UP000748752"/>
    </source>
</evidence>
<proteinExistence type="inferred from homology"/>
<comment type="similarity">
    <text evidence="2">Belongs to the DsrC/TusE family.</text>
</comment>
<gene>
    <name evidence="4" type="ORF">CKO31_03935</name>
</gene>
<evidence type="ECO:0000313" key="4">
    <source>
        <dbReference type="EMBL" id="MBK1629905.1"/>
    </source>
</evidence>
<dbReference type="EMBL" id="NRRV01000006">
    <property type="protein sequence ID" value="MBK1629905.1"/>
    <property type="molecule type" value="Genomic_DNA"/>
</dbReference>
<evidence type="ECO:0000256" key="1">
    <source>
        <dbReference type="ARBA" id="ARBA00004496"/>
    </source>
</evidence>
<evidence type="ECO:0000256" key="3">
    <source>
        <dbReference type="ARBA" id="ARBA00022490"/>
    </source>
</evidence>
<comment type="caution">
    <text evidence="4">The sequence shown here is derived from an EMBL/GenBank/DDBJ whole genome shotgun (WGS) entry which is preliminary data.</text>
</comment>
<name>A0ABS1CDF7_9GAMM</name>
<dbReference type="Gene3D" id="1.10.10.370">
    <property type="entry name" value="DsrC-like protein, C-terminal domain"/>
    <property type="match status" value="1"/>
</dbReference>
<dbReference type="InterPro" id="IPR007453">
    <property type="entry name" value="DsrC/TusE"/>
</dbReference>
<reference evidence="4 5" key="1">
    <citation type="journal article" date="2020" name="Microorganisms">
        <title>Osmotic Adaptation and Compatible Solute Biosynthesis of Phototrophic Bacteria as Revealed from Genome Analyses.</title>
        <authorList>
            <person name="Imhoff J.F."/>
            <person name="Rahn T."/>
            <person name="Kunzel S."/>
            <person name="Keller A."/>
            <person name="Neulinger S.C."/>
        </authorList>
    </citation>
    <scope>NUCLEOTIDE SEQUENCE [LARGE SCALE GENOMIC DNA]</scope>
    <source>
        <strain evidence="4 5">DSM 6210</strain>
    </source>
</reference>
<dbReference type="Pfam" id="PF04358">
    <property type="entry name" value="DsrC"/>
    <property type="match status" value="1"/>
</dbReference>
<keyword evidence="5" id="KW-1185">Reference proteome</keyword>
<keyword evidence="3" id="KW-0963">Cytoplasm</keyword>